<dbReference type="InterPro" id="IPR041522">
    <property type="entry name" value="CdaR_GGDEF"/>
</dbReference>
<evidence type="ECO:0000313" key="11">
    <source>
        <dbReference type="EMBL" id="MBP1996678.1"/>
    </source>
</evidence>
<sequence length="532" mass="61102">MDLMIVEDEVQLLDNMAHNIPWEEHDIEVVATAGNGLEAIELFQLTKPDIVLLDIQMPEVDGITVAAHLATHFPAVKIIILSGHDDFYYAQKAIEFNVVKYLLKPAGFTEIVSAVMEAQKQIKNERDVLYKQELLQKTWEEHLPQLQASFYLHWVLGQYVGWEIERQSSDLKIDLSAITLFAVIVIDMDPLDEHETRFTDSDTSLLRFSLNQMAKEFFNDVSCCILKDYDDSTLLLFMEKTNKKESEFITEIHLLSSRFLTIVKEYLKVTASAGIGKALVHKDEVSESYKQARRALQERVIHGHNLAIPYRGKKDEFAEIPFNPPLEKMLSNALEIGNQEKAIEIVNELILLGVDQAKSVEEVQENVLYFSSLFVRTIHSQGWALKEVVGSNYDYFQNLYSLQTKEKIVQWLHSTVRSITQNAKERNRSNSHQLVEEMLHMIEETSDQAISLHLLAQKLYVNPTYLSRLFKQATGQSFTTYVLDRNMKLAMERLNAGTKVIHTARSLGYKDVSYFTKVFRKYWGVTPGEVRG</sequence>
<dbReference type="Pfam" id="PF17853">
    <property type="entry name" value="GGDEF_2"/>
    <property type="match status" value="1"/>
</dbReference>
<dbReference type="InterPro" id="IPR011006">
    <property type="entry name" value="CheY-like_superfamily"/>
</dbReference>
<dbReference type="Gene3D" id="3.40.50.2300">
    <property type="match status" value="1"/>
</dbReference>
<name>A0ABS4JA17_9BACL</name>
<dbReference type="InterPro" id="IPR001789">
    <property type="entry name" value="Sig_transdc_resp-reg_receiver"/>
</dbReference>
<dbReference type="SUPFAM" id="SSF46689">
    <property type="entry name" value="Homeodomain-like"/>
    <property type="match status" value="2"/>
</dbReference>
<evidence type="ECO:0000313" key="12">
    <source>
        <dbReference type="Proteomes" id="UP001519287"/>
    </source>
</evidence>
<keyword evidence="2" id="KW-0963">Cytoplasm</keyword>
<keyword evidence="7" id="KW-0804">Transcription</keyword>
<dbReference type="InterPro" id="IPR009057">
    <property type="entry name" value="Homeodomain-like_sf"/>
</dbReference>
<keyword evidence="6" id="KW-0238">DNA-binding</keyword>
<reference evidence="11 12" key="1">
    <citation type="submission" date="2021-03" db="EMBL/GenBank/DDBJ databases">
        <title>Genomic Encyclopedia of Type Strains, Phase IV (KMG-IV): sequencing the most valuable type-strain genomes for metagenomic binning, comparative biology and taxonomic classification.</title>
        <authorList>
            <person name="Goeker M."/>
        </authorList>
    </citation>
    <scope>NUCLEOTIDE SEQUENCE [LARGE SCALE GENOMIC DNA]</scope>
    <source>
        <strain evidence="11 12">DSM 26048</strain>
    </source>
</reference>
<dbReference type="PRINTS" id="PR00032">
    <property type="entry name" value="HTHARAC"/>
</dbReference>
<keyword evidence="4" id="KW-0902">Two-component regulatory system</keyword>
<dbReference type="Pfam" id="PF12833">
    <property type="entry name" value="HTH_18"/>
    <property type="match status" value="1"/>
</dbReference>
<evidence type="ECO:0000256" key="2">
    <source>
        <dbReference type="ARBA" id="ARBA00022490"/>
    </source>
</evidence>
<organism evidence="11 12">
    <name type="scientific">Paenibacillus eucommiae</name>
    <dbReference type="NCBI Taxonomy" id="1355755"/>
    <lineage>
        <taxon>Bacteria</taxon>
        <taxon>Bacillati</taxon>
        <taxon>Bacillota</taxon>
        <taxon>Bacilli</taxon>
        <taxon>Bacillales</taxon>
        <taxon>Paenibacillaceae</taxon>
        <taxon>Paenibacillus</taxon>
    </lineage>
</organism>
<keyword evidence="5" id="KW-0805">Transcription regulation</keyword>
<keyword evidence="3 8" id="KW-0597">Phosphoprotein</keyword>
<dbReference type="PANTHER" id="PTHR42713">
    <property type="entry name" value="HISTIDINE KINASE-RELATED"/>
    <property type="match status" value="1"/>
</dbReference>
<dbReference type="InterPro" id="IPR020449">
    <property type="entry name" value="Tscrpt_reg_AraC-type_HTH"/>
</dbReference>
<evidence type="ECO:0000259" key="9">
    <source>
        <dbReference type="PROSITE" id="PS01124"/>
    </source>
</evidence>
<comment type="subcellular location">
    <subcellularLocation>
        <location evidence="1">Cytoplasm</location>
    </subcellularLocation>
</comment>
<dbReference type="Proteomes" id="UP001519287">
    <property type="component" value="Unassembled WGS sequence"/>
</dbReference>
<evidence type="ECO:0000256" key="7">
    <source>
        <dbReference type="ARBA" id="ARBA00023163"/>
    </source>
</evidence>
<dbReference type="PANTHER" id="PTHR42713:SF3">
    <property type="entry name" value="TRANSCRIPTIONAL REGULATORY PROTEIN HPTR"/>
    <property type="match status" value="1"/>
</dbReference>
<evidence type="ECO:0000256" key="3">
    <source>
        <dbReference type="ARBA" id="ARBA00022553"/>
    </source>
</evidence>
<dbReference type="PROSITE" id="PS01124">
    <property type="entry name" value="HTH_ARAC_FAMILY_2"/>
    <property type="match status" value="1"/>
</dbReference>
<keyword evidence="12" id="KW-1185">Reference proteome</keyword>
<dbReference type="PROSITE" id="PS50110">
    <property type="entry name" value="RESPONSE_REGULATORY"/>
    <property type="match status" value="1"/>
</dbReference>
<evidence type="ECO:0000256" key="8">
    <source>
        <dbReference type="PROSITE-ProRule" id="PRU00169"/>
    </source>
</evidence>
<evidence type="ECO:0000256" key="5">
    <source>
        <dbReference type="ARBA" id="ARBA00023015"/>
    </source>
</evidence>
<dbReference type="CDD" id="cd17536">
    <property type="entry name" value="REC_YesN-like"/>
    <property type="match status" value="1"/>
</dbReference>
<dbReference type="InterPro" id="IPR051552">
    <property type="entry name" value="HptR"/>
</dbReference>
<evidence type="ECO:0000259" key="10">
    <source>
        <dbReference type="PROSITE" id="PS50110"/>
    </source>
</evidence>
<dbReference type="RefSeq" id="WP_209979352.1">
    <property type="nucleotide sequence ID" value="NZ_JAGGLB010000054.1"/>
</dbReference>
<protein>
    <submittedName>
        <fullName evidence="11">Two-component system response regulator YesN</fullName>
    </submittedName>
</protein>
<feature type="domain" description="Response regulatory" evidence="10">
    <location>
        <begin position="2"/>
        <end position="119"/>
    </location>
</feature>
<feature type="domain" description="HTH araC/xylS-type" evidence="9">
    <location>
        <begin position="436"/>
        <end position="532"/>
    </location>
</feature>
<proteinExistence type="predicted"/>
<dbReference type="EMBL" id="JAGGLB010000054">
    <property type="protein sequence ID" value="MBP1996678.1"/>
    <property type="molecule type" value="Genomic_DNA"/>
</dbReference>
<dbReference type="InterPro" id="IPR018060">
    <property type="entry name" value="HTH_AraC"/>
</dbReference>
<evidence type="ECO:0000256" key="4">
    <source>
        <dbReference type="ARBA" id="ARBA00023012"/>
    </source>
</evidence>
<evidence type="ECO:0000256" key="1">
    <source>
        <dbReference type="ARBA" id="ARBA00004496"/>
    </source>
</evidence>
<feature type="modified residue" description="4-aspartylphosphate" evidence="8">
    <location>
        <position position="54"/>
    </location>
</feature>
<evidence type="ECO:0000256" key="6">
    <source>
        <dbReference type="ARBA" id="ARBA00023125"/>
    </source>
</evidence>
<dbReference type="Pfam" id="PF00072">
    <property type="entry name" value="Response_reg"/>
    <property type="match status" value="1"/>
</dbReference>
<dbReference type="SMART" id="SM00342">
    <property type="entry name" value="HTH_ARAC"/>
    <property type="match status" value="1"/>
</dbReference>
<dbReference type="SUPFAM" id="SSF52172">
    <property type="entry name" value="CheY-like"/>
    <property type="match status" value="1"/>
</dbReference>
<accession>A0ABS4JA17</accession>
<comment type="caution">
    <text evidence="11">The sequence shown here is derived from an EMBL/GenBank/DDBJ whole genome shotgun (WGS) entry which is preliminary data.</text>
</comment>
<dbReference type="SMART" id="SM00448">
    <property type="entry name" value="REC"/>
    <property type="match status" value="1"/>
</dbReference>
<dbReference type="Gene3D" id="1.10.10.60">
    <property type="entry name" value="Homeodomain-like"/>
    <property type="match status" value="2"/>
</dbReference>
<gene>
    <name evidence="11" type="ORF">J2Z66_008326</name>
</gene>